<evidence type="ECO:0000313" key="9">
    <source>
        <dbReference type="EMBL" id="EGG06182.1"/>
    </source>
</evidence>
<keyword evidence="6" id="KW-0408">Iron</keyword>
<dbReference type="SUPFAM" id="SSF47571">
    <property type="entry name" value="Cloroperoxidase"/>
    <property type="match status" value="1"/>
</dbReference>
<evidence type="ECO:0000259" key="8">
    <source>
        <dbReference type="PROSITE" id="PS51405"/>
    </source>
</evidence>
<dbReference type="GeneID" id="18934477"/>
<dbReference type="PANTHER" id="PTHR33577:SF18">
    <property type="entry name" value="HEME HALOPEROXIDASE FAMILY PROFILE DOMAIN-CONTAINING PROTEIN"/>
    <property type="match status" value="1"/>
</dbReference>
<dbReference type="InParanoid" id="F4RMW1"/>
<dbReference type="OrthoDB" id="2500170at2759"/>
<protein>
    <recommendedName>
        <fullName evidence="8">Heme haloperoxidase family profile domain-containing protein</fullName>
    </recommendedName>
</protein>
<reference evidence="10" key="1">
    <citation type="journal article" date="2011" name="Proc. Natl. Acad. Sci. U.S.A.">
        <title>Obligate biotrophy features unraveled by the genomic analysis of rust fungi.</title>
        <authorList>
            <person name="Duplessis S."/>
            <person name="Cuomo C.A."/>
            <person name="Lin Y.-C."/>
            <person name="Aerts A."/>
            <person name="Tisserant E."/>
            <person name="Veneault-Fourrey C."/>
            <person name="Joly D.L."/>
            <person name="Hacquard S."/>
            <person name="Amselem J."/>
            <person name="Cantarel B.L."/>
            <person name="Chiu R."/>
            <person name="Coutinho P.M."/>
            <person name="Feau N."/>
            <person name="Field M."/>
            <person name="Frey P."/>
            <person name="Gelhaye E."/>
            <person name="Goldberg J."/>
            <person name="Grabherr M.G."/>
            <person name="Kodira C.D."/>
            <person name="Kohler A."/>
            <person name="Kuees U."/>
            <person name="Lindquist E.A."/>
            <person name="Lucas S.M."/>
            <person name="Mago R."/>
            <person name="Mauceli E."/>
            <person name="Morin E."/>
            <person name="Murat C."/>
            <person name="Pangilinan J.L."/>
            <person name="Park R."/>
            <person name="Pearson M."/>
            <person name="Quesneville H."/>
            <person name="Rouhier N."/>
            <person name="Sakthikumar S."/>
            <person name="Salamov A.A."/>
            <person name="Schmutz J."/>
            <person name="Selles B."/>
            <person name="Shapiro H."/>
            <person name="Tanguay P."/>
            <person name="Tuskan G.A."/>
            <person name="Henrissat B."/>
            <person name="Van de Peer Y."/>
            <person name="Rouze P."/>
            <person name="Ellis J.G."/>
            <person name="Dodds P.N."/>
            <person name="Schein J.E."/>
            <person name="Zhong S."/>
            <person name="Hamelin R.C."/>
            <person name="Grigoriev I.V."/>
            <person name="Szabo L.J."/>
            <person name="Martin F."/>
        </authorList>
    </citation>
    <scope>NUCLEOTIDE SEQUENCE [LARGE SCALE GENOMIC DNA]</scope>
    <source>
        <strain evidence="10">98AG31 / pathotype 3-4-7</strain>
    </source>
</reference>
<keyword evidence="2" id="KW-0575">Peroxidase</keyword>
<dbReference type="GO" id="GO:0046872">
    <property type="term" value="F:metal ion binding"/>
    <property type="evidence" value="ECO:0007669"/>
    <property type="project" value="UniProtKB-KW"/>
</dbReference>
<name>F4RMW1_MELLP</name>
<dbReference type="Gene3D" id="1.10.489.10">
    <property type="entry name" value="Chloroperoxidase-like"/>
    <property type="match status" value="1"/>
</dbReference>
<keyword evidence="5" id="KW-0560">Oxidoreductase</keyword>
<dbReference type="AlphaFoldDB" id="F4RMW1"/>
<evidence type="ECO:0000256" key="6">
    <source>
        <dbReference type="ARBA" id="ARBA00023004"/>
    </source>
</evidence>
<proteinExistence type="inferred from homology"/>
<dbReference type="Pfam" id="PF01328">
    <property type="entry name" value="Peroxidase_2"/>
    <property type="match status" value="1"/>
</dbReference>
<evidence type="ECO:0000256" key="1">
    <source>
        <dbReference type="ARBA" id="ARBA00001970"/>
    </source>
</evidence>
<keyword evidence="10" id="KW-1185">Reference proteome</keyword>
<keyword evidence="3" id="KW-0349">Heme</keyword>
<keyword evidence="4" id="KW-0479">Metal-binding</keyword>
<dbReference type="KEGG" id="mlr:MELLADRAFT_87334"/>
<accession>F4RMW1</accession>
<sequence>MKLNQSQFGYPLEFIWSAYILQIADFYIATFNFFSPSVHLQHNVPLPFSPNHPPPLFYNPFLYSICLLARVLGPDRSPEWLKAWSVWNGVEQNGTWRDVNAHEAKHGSRSPCPGLNALANHGIINASGRDLSFHQLAAALSRTYNISPTFSVRALLGATTLWEGRKTINLSDLCAHGLIEHDGSLLRPDVNSGDNKKANQSHPYPDLIEKFFPAGNIPVKPRDLSRALTIRRMECAAKNPAYYRSFKFDLIGSENCAILLAVTGGNRDVIRKFAGIDGIERFDAYWRPATRQAFGLTMVDAQFLLGWIELGTGSSIKPKIRQI</sequence>
<feature type="domain" description="Heme haloperoxidase family profile" evidence="8">
    <location>
        <begin position="92"/>
        <end position="305"/>
    </location>
</feature>
<comment type="similarity">
    <text evidence="7">Belongs to the chloroperoxidase family.</text>
</comment>
<dbReference type="GO" id="GO:0004601">
    <property type="term" value="F:peroxidase activity"/>
    <property type="evidence" value="ECO:0007669"/>
    <property type="project" value="UniProtKB-KW"/>
</dbReference>
<evidence type="ECO:0000256" key="5">
    <source>
        <dbReference type="ARBA" id="ARBA00023002"/>
    </source>
</evidence>
<dbReference type="InterPro" id="IPR000028">
    <property type="entry name" value="Chloroperoxidase"/>
</dbReference>
<dbReference type="VEuPathDB" id="FungiDB:MELLADRAFT_87334"/>
<evidence type="ECO:0000256" key="7">
    <source>
        <dbReference type="ARBA" id="ARBA00025795"/>
    </source>
</evidence>
<dbReference type="EMBL" id="GL883109">
    <property type="protein sequence ID" value="EGG06182.1"/>
    <property type="molecule type" value="Genomic_DNA"/>
</dbReference>
<dbReference type="InterPro" id="IPR036851">
    <property type="entry name" value="Chloroperoxidase-like_sf"/>
</dbReference>
<dbReference type="Proteomes" id="UP000001072">
    <property type="component" value="Unassembled WGS sequence"/>
</dbReference>
<evidence type="ECO:0000256" key="2">
    <source>
        <dbReference type="ARBA" id="ARBA00022559"/>
    </source>
</evidence>
<organism evidence="10">
    <name type="scientific">Melampsora larici-populina (strain 98AG31 / pathotype 3-4-7)</name>
    <name type="common">Poplar leaf rust fungus</name>
    <dbReference type="NCBI Taxonomy" id="747676"/>
    <lineage>
        <taxon>Eukaryota</taxon>
        <taxon>Fungi</taxon>
        <taxon>Dikarya</taxon>
        <taxon>Basidiomycota</taxon>
        <taxon>Pucciniomycotina</taxon>
        <taxon>Pucciniomycetes</taxon>
        <taxon>Pucciniales</taxon>
        <taxon>Melampsoraceae</taxon>
        <taxon>Melampsora</taxon>
    </lineage>
</organism>
<comment type="cofactor">
    <cofactor evidence="1">
        <name>heme b</name>
        <dbReference type="ChEBI" id="CHEBI:60344"/>
    </cofactor>
</comment>
<evidence type="ECO:0000256" key="4">
    <source>
        <dbReference type="ARBA" id="ARBA00022723"/>
    </source>
</evidence>
<dbReference type="eggNOG" id="ENOG502S5K7">
    <property type="taxonomic scope" value="Eukaryota"/>
</dbReference>
<gene>
    <name evidence="9" type="ORF">MELLADRAFT_87334</name>
</gene>
<dbReference type="HOGENOM" id="CLU_790068_0_0_1"/>
<dbReference type="RefSeq" id="XP_007410420.1">
    <property type="nucleotide sequence ID" value="XM_007410358.1"/>
</dbReference>
<evidence type="ECO:0000256" key="3">
    <source>
        <dbReference type="ARBA" id="ARBA00022617"/>
    </source>
</evidence>
<dbReference type="PROSITE" id="PS51405">
    <property type="entry name" value="HEME_HALOPEROXIDASE"/>
    <property type="match status" value="1"/>
</dbReference>
<evidence type="ECO:0000313" key="10">
    <source>
        <dbReference type="Proteomes" id="UP000001072"/>
    </source>
</evidence>
<dbReference type="PANTHER" id="PTHR33577">
    <property type="entry name" value="STERIGMATOCYSTIN BIOSYNTHESIS PEROXIDASE STCC-RELATED"/>
    <property type="match status" value="1"/>
</dbReference>